<dbReference type="InterPro" id="IPR036249">
    <property type="entry name" value="Thioredoxin-like_sf"/>
</dbReference>
<accession>A0A285UQR2</accession>
<dbReference type="Gene3D" id="3.40.30.30">
    <property type="entry name" value="Hypothetical protein sa0798"/>
    <property type="match status" value="1"/>
</dbReference>
<dbReference type="InterPro" id="IPR009190">
    <property type="entry name" value="DUF1462"/>
</dbReference>
<gene>
    <name evidence="1" type="ORF">SAMN05878391_2228</name>
</gene>
<dbReference type="RefSeq" id="WP_097042099.1">
    <property type="nucleotide sequence ID" value="NZ_OBQF01000006.1"/>
</dbReference>
<keyword evidence="2" id="KW-1185">Reference proteome</keyword>
<organism evidence="1 2">
    <name type="scientific">Salinicoccus kekensis</name>
    <dbReference type="NCBI Taxonomy" id="714307"/>
    <lineage>
        <taxon>Bacteria</taxon>
        <taxon>Bacillati</taxon>
        <taxon>Bacillota</taxon>
        <taxon>Bacilli</taxon>
        <taxon>Bacillales</taxon>
        <taxon>Staphylococcaceae</taxon>
        <taxon>Salinicoccus</taxon>
    </lineage>
</organism>
<sequence>MKFVINVYGRREDEKSTLYEALRTHLPGIRPHDDLFFNFIDIRQTENLTDHDENLMEQLDEGDLGIPAVTVNDEIVSDGTMDPATVIRWFEARE</sequence>
<protein>
    <submittedName>
        <fullName evidence="1">Uncharacterized protein DUF1462</fullName>
    </submittedName>
</protein>
<proteinExistence type="predicted"/>
<dbReference type="SUPFAM" id="SSF52833">
    <property type="entry name" value="Thioredoxin-like"/>
    <property type="match status" value="1"/>
</dbReference>
<dbReference type="InterPro" id="IPR038218">
    <property type="entry name" value="YuzD-like_sp"/>
</dbReference>
<name>A0A285UQR2_9STAP</name>
<dbReference type="OrthoDB" id="2389679at2"/>
<reference evidence="2" key="1">
    <citation type="submission" date="2017-08" db="EMBL/GenBank/DDBJ databases">
        <authorList>
            <person name="Varghese N."/>
            <person name="Submissions S."/>
        </authorList>
    </citation>
    <scope>NUCLEOTIDE SEQUENCE [LARGE SCALE GENOMIC DNA]</scope>
    <source>
        <strain evidence="2">DSM 23173</strain>
    </source>
</reference>
<evidence type="ECO:0000313" key="1">
    <source>
        <dbReference type="EMBL" id="SOC44172.1"/>
    </source>
</evidence>
<dbReference type="Pfam" id="PF07315">
    <property type="entry name" value="DUF1462"/>
    <property type="match status" value="1"/>
</dbReference>
<dbReference type="EMBL" id="OBQF01000006">
    <property type="protein sequence ID" value="SOC44172.1"/>
    <property type="molecule type" value="Genomic_DNA"/>
</dbReference>
<dbReference type="Proteomes" id="UP000219412">
    <property type="component" value="Unassembled WGS sequence"/>
</dbReference>
<evidence type="ECO:0000313" key="2">
    <source>
        <dbReference type="Proteomes" id="UP000219412"/>
    </source>
</evidence>
<dbReference type="AlphaFoldDB" id="A0A285UQR2"/>